<accession>A0ABC8UJ70</accession>
<keyword evidence="2" id="KW-1185">Reference proteome</keyword>
<sequence>YCPNLISLPDGLQSLETLRIEECPHLERRCEKEKGEDWPKIAHVCRIWINFWEIQSLIPHD</sequence>
<protein>
    <recommendedName>
        <fullName evidence="3">Disease resistance protein</fullName>
    </recommendedName>
</protein>
<gene>
    <name evidence="1" type="ORF">ILEXP_LOCUS51135</name>
</gene>
<evidence type="ECO:0000313" key="2">
    <source>
        <dbReference type="Proteomes" id="UP001642360"/>
    </source>
</evidence>
<dbReference type="EMBL" id="CAUOFW020007936">
    <property type="protein sequence ID" value="CAK9181096.1"/>
    <property type="molecule type" value="Genomic_DNA"/>
</dbReference>
<evidence type="ECO:0008006" key="3">
    <source>
        <dbReference type="Google" id="ProtNLM"/>
    </source>
</evidence>
<feature type="non-terminal residue" evidence="1">
    <location>
        <position position="1"/>
    </location>
</feature>
<reference evidence="1 2" key="1">
    <citation type="submission" date="2024-02" db="EMBL/GenBank/DDBJ databases">
        <authorList>
            <person name="Vignale AGUSTIN F."/>
            <person name="Sosa J E."/>
            <person name="Modenutti C."/>
        </authorList>
    </citation>
    <scope>NUCLEOTIDE SEQUENCE [LARGE SCALE GENOMIC DNA]</scope>
</reference>
<dbReference type="AlphaFoldDB" id="A0ABC8UJ70"/>
<dbReference type="Proteomes" id="UP001642360">
    <property type="component" value="Unassembled WGS sequence"/>
</dbReference>
<proteinExistence type="predicted"/>
<evidence type="ECO:0000313" key="1">
    <source>
        <dbReference type="EMBL" id="CAK9181096.1"/>
    </source>
</evidence>
<comment type="caution">
    <text evidence="1">The sequence shown here is derived from an EMBL/GenBank/DDBJ whole genome shotgun (WGS) entry which is preliminary data.</text>
</comment>
<organism evidence="1 2">
    <name type="scientific">Ilex paraguariensis</name>
    <name type="common">yerba mate</name>
    <dbReference type="NCBI Taxonomy" id="185542"/>
    <lineage>
        <taxon>Eukaryota</taxon>
        <taxon>Viridiplantae</taxon>
        <taxon>Streptophyta</taxon>
        <taxon>Embryophyta</taxon>
        <taxon>Tracheophyta</taxon>
        <taxon>Spermatophyta</taxon>
        <taxon>Magnoliopsida</taxon>
        <taxon>eudicotyledons</taxon>
        <taxon>Gunneridae</taxon>
        <taxon>Pentapetalae</taxon>
        <taxon>asterids</taxon>
        <taxon>campanulids</taxon>
        <taxon>Aquifoliales</taxon>
        <taxon>Aquifoliaceae</taxon>
        <taxon>Ilex</taxon>
    </lineage>
</organism>
<name>A0ABC8UJ70_9AQUA</name>